<protein>
    <submittedName>
        <fullName evidence="1">Uncharacterized protein</fullName>
    </submittedName>
</protein>
<sequence length="129" mass="14252">EIAWHRVDELPPTNIEASSRGPNGMKYFMVGPFIRSLKAWIQENRPPLTTNCEASAKGSSICVWKAKPSSPKSGSGPGINSLIENAPSMESYPNKVAVLNDDLPGKSFRNFRFDSKYILQMINGRISPI</sequence>
<dbReference type="AlphaFoldDB" id="A0AA38BQN5"/>
<accession>A0AA38BQN5</accession>
<feature type="non-terminal residue" evidence="1">
    <location>
        <position position="129"/>
    </location>
</feature>
<keyword evidence="2" id="KW-1185">Reference proteome</keyword>
<evidence type="ECO:0000313" key="2">
    <source>
        <dbReference type="Proteomes" id="UP000824469"/>
    </source>
</evidence>
<dbReference type="EMBL" id="JAHRHJ020003813">
    <property type="protein sequence ID" value="KAH9288531.1"/>
    <property type="molecule type" value="Genomic_DNA"/>
</dbReference>
<name>A0AA38BQN5_TAXCH</name>
<reference evidence="1 2" key="1">
    <citation type="journal article" date="2021" name="Nat. Plants">
        <title>The Taxus genome provides insights into paclitaxel biosynthesis.</title>
        <authorList>
            <person name="Xiong X."/>
            <person name="Gou J."/>
            <person name="Liao Q."/>
            <person name="Li Y."/>
            <person name="Zhou Q."/>
            <person name="Bi G."/>
            <person name="Li C."/>
            <person name="Du R."/>
            <person name="Wang X."/>
            <person name="Sun T."/>
            <person name="Guo L."/>
            <person name="Liang H."/>
            <person name="Lu P."/>
            <person name="Wu Y."/>
            <person name="Zhang Z."/>
            <person name="Ro D.K."/>
            <person name="Shang Y."/>
            <person name="Huang S."/>
            <person name="Yan J."/>
        </authorList>
    </citation>
    <scope>NUCLEOTIDE SEQUENCE [LARGE SCALE GENOMIC DNA]</scope>
    <source>
        <strain evidence="1">Ta-2019</strain>
    </source>
</reference>
<organism evidence="1 2">
    <name type="scientific">Taxus chinensis</name>
    <name type="common">Chinese yew</name>
    <name type="synonym">Taxus wallichiana var. chinensis</name>
    <dbReference type="NCBI Taxonomy" id="29808"/>
    <lineage>
        <taxon>Eukaryota</taxon>
        <taxon>Viridiplantae</taxon>
        <taxon>Streptophyta</taxon>
        <taxon>Embryophyta</taxon>
        <taxon>Tracheophyta</taxon>
        <taxon>Spermatophyta</taxon>
        <taxon>Pinopsida</taxon>
        <taxon>Pinidae</taxon>
        <taxon>Conifers II</taxon>
        <taxon>Cupressales</taxon>
        <taxon>Taxaceae</taxon>
        <taxon>Taxus</taxon>
    </lineage>
</organism>
<comment type="caution">
    <text evidence="1">The sequence shown here is derived from an EMBL/GenBank/DDBJ whole genome shotgun (WGS) entry which is preliminary data.</text>
</comment>
<gene>
    <name evidence="1" type="ORF">KI387_032648</name>
</gene>
<evidence type="ECO:0000313" key="1">
    <source>
        <dbReference type="EMBL" id="KAH9288531.1"/>
    </source>
</evidence>
<dbReference type="Proteomes" id="UP000824469">
    <property type="component" value="Unassembled WGS sequence"/>
</dbReference>
<proteinExistence type="predicted"/>